<reference evidence="1 2" key="1">
    <citation type="submission" date="2009-07" db="EMBL/GenBank/DDBJ databases">
        <authorList>
            <person name="Madupu R."/>
            <person name="Sebastian Y."/>
            <person name="Durkin A.S."/>
            <person name="Torralba M."/>
            <person name="Methe B."/>
            <person name="Sutton G.G."/>
            <person name="Strausberg R.L."/>
            <person name="Nelson K.E."/>
        </authorList>
    </citation>
    <scope>NUCLEOTIDE SEQUENCE [LARGE SCALE GENOMIC DNA]</scope>
    <source>
        <strain evidence="1 2">RM3268</strain>
    </source>
</reference>
<accession>C8PHD0</accession>
<evidence type="ECO:0000313" key="1">
    <source>
        <dbReference type="EMBL" id="EEV17544.1"/>
    </source>
</evidence>
<dbReference type="AlphaFoldDB" id="C8PHD0"/>
<organism evidence="1 2">
    <name type="scientific">Campylobacter gracilis RM3268</name>
    <dbReference type="NCBI Taxonomy" id="553220"/>
    <lineage>
        <taxon>Bacteria</taxon>
        <taxon>Pseudomonadati</taxon>
        <taxon>Campylobacterota</taxon>
        <taxon>Epsilonproteobacteria</taxon>
        <taxon>Campylobacterales</taxon>
        <taxon>Campylobacteraceae</taxon>
        <taxon>Campylobacter</taxon>
    </lineage>
</organism>
<dbReference type="Proteomes" id="UP000005709">
    <property type="component" value="Unassembled WGS sequence"/>
</dbReference>
<name>C8PHD0_9BACT</name>
<comment type="caution">
    <text evidence="1">The sequence shown here is derived from an EMBL/GenBank/DDBJ whole genome shotgun (WGS) entry which is preliminary data.</text>
</comment>
<proteinExistence type="predicted"/>
<evidence type="ECO:0000313" key="2">
    <source>
        <dbReference type="Proteomes" id="UP000005709"/>
    </source>
</evidence>
<sequence length="37" mass="4141">MPSRIPHRCGIQNLKANLKFAGATPLSFYLQIAREPT</sequence>
<protein>
    <submittedName>
        <fullName evidence="1">Uncharacterized protein</fullName>
    </submittedName>
</protein>
<gene>
    <name evidence="1" type="ORF">CAMGR0001_0373</name>
</gene>
<keyword evidence="2" id="KW-1185">Reference proteome</keyword>
<dbReference type="EMBL" id="ACYG01000024">
    <property type="protein sequence ID" value="EEV17544.1"/>
    <property type="molecule type" value="Genomic_DNA"/>
</dbReference>